<evidence type="ECO:0000313" key="3">
    <source>
        <dbReference type="EMBL" id="KAF1923131.1"/>
    </source>
</evidence>
<protein>
    <recommendedName>
        <fullName evidence="2">DUF7730 domain-containing protein</fullName>
    </recommendedName>
</protein>
<sequence length="328" mass="36710">MARPTAGKALGKRTRRSTAEQQDHVGPARASKRLREKRETSAGRNGPTYAGPSTTTRNGPTTTEPNSLTESQTSLPRDDTPLARRDIFAFMQLPAELRIHIYHMALHRTSSLFLHAARVSQDEDPPPDDTCPLMPAPTCAAQVPARRPRAPSPPLETLSPLEMPYPPDPVVPTILRLNQQIYKEARSVLYSNNTFTLSLSSGIHTLSTLHQRSRSLIKHVILTIPSHHDILDGFADLVRLGLRYCWGLKTFKIILQASLPDDGRMSHATSVYANAFHILRWLPRGCKVVLEGNVSEVVRDVVREEGRLQIELDEAGYAKRQHQMPERH</sequence>
<dbReference type="PANTHER" id="PTHR42085:SF7">
    <property type="entry name" value="F-BOX DOMAIN-CONTAINING PROTEIN"/>
    <property type="match status" value="1"/>
</dbReference>
<name>A0A6A5R4U8_9PLEO</name>
<feature type="compositionally biased region" description="Low complexity" evidence="1">
    <location>
        <begin position="54"/>
        <end position="63"/>
    </location>
</feature>
<feature type="region of interest" description="Disordered" evidence="1">
    <location>
        <begin position="142"/>
        <end position="163"/>
    </location>
</feature>
<proteinExistence type="predicted"/>
<reference evidence="3" key="1">
    <citation type="journal article" date="2020" name="Stud. Mycol.">
        <title>101 Dothideomycetes genomes: a test case for predicting lifestyles and emergence of pathogens.</title>
        <authorList>
            <person name="Haridas S."/>
            <person name="Albert R."/>
            <person name="Binder M."/>
            <person name="Bloem J."/>
            <person name="Labutti K."/>
            <person name="Salamov A."/>
            <person name="Andreopoulos B."/>
            <person name="Baker S."/>
            <person name="Barry K."/>
            <person name="Bills G."/>
            <person name="Bluhm B."/>
            <person name="Cannon C."/>
            <person name="Castanera R."/>
            <person name="Culley D."/>
            <person name="Daum C."/>
            <person name="Ezra D."/>
            <person name="Gonzalez J."/>
            <person name="Henrissat B."/>
            <person name="Kuo A."/>
            <person name="Liang C."/>
            <person name="Lipzen A."/>
            <person name="Lutzoni F."/>
            <person name="Magnuson J."/>
            <person name="Mondo S."/>
            <person name="Nolan M."/>
            <person name="Ohm R."/>
            <person name="Pangilinan J."/>
            <person name="Park H.-J."/>
            <person name="Ramirez L."/>
            <person name="Alfaro M."/>
            <person name="Sun H."/>
            <person name="Tritt A."/>
            <person name="Yoshinaga Y."/>
            <person name="Zwiers L.-H."/>
            <person name="Turgeon B."/>
            <person name="Goodwin S."/>
            <person name="Spatafora J."/>
            <person name="Crous P."/>
            <person name="Grigoriev I."/>
        </authorList>
    </citation>
    <scope>NUCLEOTIDE SEQUENCE</scope>
    <source>
        <strain evidence="3">CBS 183.55</strain>
    </source>
</reference>
<dbReference type="InterPro" id="IPR056632">
    <property type="entry name" value="DUF7730"/>
</dbReference>
<feature type="compositionally biased region" description="Polar residues" evidence="1">
    <location>
        <begin position="64"/>
        <end position="75"/>
    </location>
</feature>
<dbReference type="PANTHER" id="PTHR42085">
    <property type="entry name" value="F-BOX DOMAIN-CONTAINING PROTEIN"/>
    <property type="match status" value="1"/>
</dbReference>
<feature type="domain" description="DUF7730" evidence="2">
    <location>
        <begin position="90"/>
        <end position="222"/>
    </location>
</feature>
<evidence type="ECO:0000256" key="1">
    <source>
        <dbReference type="SAM" id="MobiDB-lite"/>
    </source>
</evidence>
<organism evidence="3 4">
    <name type="scientific">Didymella exigua CBS 183.55</name>
    <dbReference type="NCBI Taxonomy" id="1150837"/>
    <lineage>
        <taxon>Eukaryota</taxon>
        <taxon>Fungi</taxon>
        <taxon>Dikarya</taxon>
        <taxon>Ascomycota</taxon>
        <taxon>Pezizomycotina</taxon>
        <taxon>Dothideomycetes</taxon>
        <taxon>Pleosporomycetidae</taxon>
        <taxon>Pleosporales</taxon>
        <taxon>Pleosporineae</taxon>
        <taxon>Didymellaceae</taxon>
        <taxon>Didymella</taxon>
    </lineage>
</organism>
<dbReference type="Pfam" id="PF24864">
    <property type="entry name" value="DUF7730"/>
    <property type="match status" value="1"/>
</dbReference>
<dbReference type="AlphaFoldDB" id="A0A6A5R4U8"/>
<evidence type="ECO:0000313" key="4">
    <source>
        <dbReference type="Proteomes" id="UP000800082"/>
    </source>
</evidence>
<feature type="region of interest" description="Disordered" evidence="1">
    <location>
        <begin position="1"/>
        <end position="80"/>
    </location>
</feature>
<dbReference type="Proteomes" id="UP000800082">
    <property type="component" value="Unassembled WGS sequence"/>
</dbReference>
<dbReference type="RefSeq" id="XP_033443384.1">
    <property type="nucleotide sequence ID" value="XM_033597190.1"/>
</dbReference>
<evidence type="ECO:0000259" key="2">
    <source>
        <dbReference type="Pfam" id="PF24864"/>
    </source>
</evidence>
<gene>
    <name evidence="3" type="ORF">M421DRAFT_76081</name>
</gene>
<keyword evidence="4" id="KW-1185">Reference proteome</keyword>
<dbReference type="GeneID" id="54354857"/>
<accession>A0A6A5R4U8</accession>
<dbReference type="InterPro" id="IPR038883">
    <property type="entry name" value="AN11006-like"/>
</dbReference>
<dbReference type="EMBL" id="ML979009">
    <property type="protein sequence ID" value="KAF1923131.1"/>
    <property type="molecule type" value="Genomic_DNA"/>
</dbReference>
<dbReference type="OrthoDB" id="2951834at2759"/>